<evidence type="ECO:0000313" key="1">
    <source>
        <dbReference type="EMBL" id="SMO77872.1"/>
    </source>
</evidence>
<dbReference type="EMBL" id="FXSZ01000010">
    <property type="protein sequence ID" value="SMO77872.1"/>
    <property type="molecule type" value="Genomic_DNA"/>
</dbReference>
<protein>
    <submittedName>
        <fullName evidence="1">Uncharacterized protein</fullName>
    </submittedName>
</protein>
<dbReference type="AlphaFoldDB" id="A0A521E1W2"/>
<name>A0A521E1W2_9SPHI</name>
<dbReference type="RefSeq" id="WP_142604523.1">
    <property type="nucleotide sequence ID" value="NZ_FXSZ01000010.1"/>
</dbReference>
<dbReference type="InterPro" id="IPR025535">
    <property type="entry name" value="DUF4421"/>
</dbReference>
<dbReference type="OrthoDB" id="975269at2"/>
<reference evidence="1 2" key="1">
    <citation type="submission" date="2017-05" db="EMBL/GenBank/DDBJ databases">
        <authorList>
            <person name="Varghese N."/>
            <person name="Submissions S."/>
        </authorList>
    </citation>
    <scope>NUCLEOTIDE SEQUENCE [LARGE SCALE GENOMIC DNA]</scope>
    <source>
        <strain evidence="1 2">DSM 21342</strain>
    </source>
</reference>
<dbReference type="Proteomes" id="UP000315971">
    <property type="component" value="Unassembled WGS sequence"/>
</dbReference>
<keyword evidence="2" id="KW-1185">Reference proteome</keyword>
<organism evidence="1 2">
    <name type="scientific">Solitalea koreensis</name>
    <dbReference type="NCBI Taxonomy" id="543615"/>
    <lineage>
        <taxon>Bacteria</taxon>
        <taxon>Pseudomonadati</taxon>
        <taxon>Bacteroidota</taxon>
        <taxon>Sphingobacteriia</taxon>
        <taxon>Sphingobacteriales</taxon>
        <taxon>Sphingobacteriaceae</taxon>
        <taxon>Solitalea</taxon>
    </lineage>
</organism>
<dbReference type="Pfam" id="PF14391">
    <property type="entry name" value="DUF4421"/>
    <property type="match status" value="1"/>
</dbReference>
<evidence type="ECO:0000313" key="2">
    <source>
        <dbReference type="Proteomes" id="UP000315971"/>
    </source>
</evidence>
<gene>
    <name evidence="1" type="ORF">SAMN06265350_11041</name>
</gene>
<accession>A0A521E1W2</accession>
<sequence length="110" mass="12068">MPSKTERNGGINAPFSYPAACVQNDWQKKSSGTLLLGGQTYFGKLKGDSTIIPAFNSGSAGIENNRLMRFYEFGPSIGYTYTLVLKQHFYVTGSLSLGLDYVKISLENDI</sequence>
<proteinExistence type="predicted"/>